<evidence type="ECO:0000313" key="2">
    <source>
        <dbReference type="EMBL" id="SJN39063.1"/>
    </source>
</evidence>
<dbReference type="CDD" id="cd03024">
    <property type="entry name" value="DsbA_FrnE"/>
    <property type="match status" value="1"/>
</dbReference>
<dbReference type="Proteomes" id="UP000196778">
    <property type="component" value="Unassembled WGS sequence"/>
</dbReference>
<dbReference type="SUPFAM" id="SSF52833">
    <property type="entry name" value="Thioredoxin-like"/>
    <property type="match status" value="1"/>
</dbReference>
<evidence type="ECO:0000259" key="1">
    <source>
        <dbReference type="Pfam" id="PF01323"/>
    </source>
</evidence>
<dbReference type="GO" id="GO:0016491">
    <property type="term" value="F:oxidoreductase activity"/>
    <property type="evidence" value="ECO:0007669"/>
    <property type="project" value="InterPro"/>
</dbReference>
<sequence length="226" mass="24837">MTDTLTVDIWSDIACPWCYIGKTRFERAVSAVSADGTVRIETRMHSYELAPDTPERFHGSETDFLVEHKGVPADQVAQMLEQVTRVAAETGLDYDFDRLQHANTRRAHELLHIAAEAGRERETLDVLFRAYFTEGRSIRTVDDLVVLAVEAGLDADAARAALDDGRFADAVSADIAQAQTIGVPGVPFFVFDGRYAVSGAQETTVFEQVIRQVLAARADGSEADDE</sequence>
<dbReference type="Pfam" id="PF01323">
    <property type="entry name" value="DSBA"/>
    <property type="match status" value="1"/>
</dbReference>
<reference evidence="3" key="1">
    <citation type="submission" date="2017-02" db="EMBL/GenBank/DDBJ databases">
        <authorList>
            <person name="Dridi B."/>
        </authorList>
    </citation>
    <scope>NUCLEOTIDE SEQUENCE [LARGE SCALE GENOMIC DNA]</scope>
    <source>
        <strain evidence="3">EB411</strain>
    </source>
</reference>
<dbReference type="Gene3D" id="3.40.30.10">
    <property type="entry name" value="Glutaredoxin"/>
    <property type="match status" value="1"/>
</dbReference>
<protein>
    <submittedName>
        <fullName evidence="2">2-hydroxychromene-2-carboxylate isomerase/DsbA-like thioredoxin domain</fullName>
    </submittedName>
</protein>
<name>A0A1R4K4X7_9MICO</name>
<evidence type="ECO:0000313" key="3">
    <source>
        <dbReference type="Proteomes" id="UP000196778"/>
    </source>
</evidence>
<accession>A0A1R4K4X7</accession>
<dbReference type="PANTHER" id="PTHR13887">
    <property type="entry name" value="GLUTATHIONE S-TRANSFERASE KAPPA"/>
    <property type="match status" value="1"/>
</dbReference>
<keyword evidence="2" id="KW-0413">Isomerase</keyword>
<dbReference type="OrthoDB" id="9799122at2"/>
<dbReference type="InterPro" id="IPR001853">
    <property type="entry name" value="DSBA-like_thioredoxin_dom"/>
</dbReference>
<proteinExistence type="predicted"/>
<dbReference type="EMBL" id="FUKR01000064">
    <property type="protein sequence ID" value="SJN39063.1"/>
    <property type="molecule type" value="Genomic_DNA"/>
</dbReference>
<dbReference type="RefSeq" id="WP_087138190.1">
    <property type="nucleotide sequence ID" value="NZ_FUKR01000064.1"/>
</dbReference>
<dbReference type="InterPro" id="IPR036249">
    <property type="entry name" value="Thioredoxin-like_sf"/>
</dbReference>
<keyword evidence="3" id="KW-1185">Reference proteome</keyword>
<dbReference type="PANTHER" id="PTHR13887:SF41">
    <property type="entry name" value="THIOREDOXIN SUPERFAMILY PROTEIN"/>
    <property type="match status" value="1"/>
</dbReference>
<dbReference type="AlphaFoldDB" id="A0A1R4K4X7"/>
<feature type="domain" description="DSBA-like thioredoxin" evidence="1">
    <location>
        <begin position="6"/>
        <end position="210"/>
    </location>
</feature>
<dbReference type="GO" id="GO:0016853">
    <property type="term" value="F:isomerase activity"/>
    <property type="evidence" value="ECO:0007669"/>
    <property type="project" value="UniProtKB-KW"/>
</dbReference>
<organism evidence="2 3">
    <name type="scientific">Mycetocola reblochoni REB411</name>
    <dbReference type="NCBI Taxonomy" id="1255698"/>
    <lineage>
        <taxon>Bacteria</taxon>
        <taxon>Bacillati</taxon>
        <taxon>Actinomycetota</taxon>
        <taxon>Actinomycetes</taxon>
        <taxon>Micrococcales</taxon>
        <taxon>Microbacteriaceae</taxon>
        <taxon>Mycetocola</taxon>
    </lineage>
</organism>
<gene>
    <name evidence="2" type="ORF">FM119_11275</name>
</gene>